<accession>A0ABD0KXE7</accession>
<dbReference type="EMBL" id="JACVVK020000111">
    <property type="protein sequence ID" value="KAK7491746.1"/>
    <property type="molecule type" value="Genomic_DNA"/>
</dbReference>
<evidence type="ECO:0000313" key="3">
    <source>
        <dbReference type="Proteomes" id="UP001519460"/>
    </source>
</evidence>
<evidence type="ECO:0000256" key="1">
    <source>
        <dbReference type="SAM" id="MobiDB-lite"/>
    </source>
</evidence>
<protein>
    <submittedName>
        <fullName evidence="2">Uncharacterized protein</fullName>
    </submittedName>
</protein>
<feature type="compositionally biased region" description="Polar residues" evidence="1">
    <location>
        <begin position="19"/>
        <end position="30"/>
    </location>
</feature>
<evidence type="ECO:0000313" key="2">
    <source>
        <dbReference type="EMBL" id="KAK7491746.1"/>
    </source>
</evidence>
<keyword evidence="3" id="KW-1185">Reference proteome</keyword>
<reference evidence="2 3" key="1">
    <citation type="journal article" date="2023" name="Sci. Data">
        <title>Genome assembly of the Korean intertidal mud-creeper Batillaria attramentaria.</title>
        <authorList>
            <person name="Patra A.K."/>
            <person name="Ho P.T."/>
            <person name="Jun S."/>
            <person name="Lee S.J."/>
            <person name="Kim Y."/>
            <person name="Won Y.J."/>
        </authorList>
    </citation>
    <scope>NUCLEOTIDE SEQUENCE [LARGE SCALE GENOMIC DNA]</scope>
    <source>
        <strain evidence="2">Wonlab-2016</strain>
    </source>
</reference>
<comment type="caution">
    <text evidence="2">The sequence shown here is derived from an EMBL/GenBank/DDBJ whole genome shotgun (WGS) entry which is preliminary data.</text>
</comment>
<organism evidence="2 3">
    <name type="scientific">Batillaria attramentaria</name>
    <dbReference type="NCBI Taxonomy" id="370345"/>
    <lineage>
        <taxon>Eukaryota</taxon>
        <taxon>Metazoa</taxon>
        <taxon>Spiralia</taxon>
        <taxon>Lophotrochozoa</taxon>
        <taxon>Mollusca</taxon>
        <taxon>Gastropoda</taxon>
        <taxon>Caenogastropoda</taxon>
        <taxon>Sorbeoconcha</taxon>
        <taxon>Cerithioidea</taxon>
        <taxon>Batillariidae</taxon>
        <taxon>Batillaria</taxon>
    </lineage>
</organism>
<sequence>MNVKEGNILMHPEEFKKSSIGSGDVSNHPQGSPRLDRGVPCSARVARAISSRAVRRASRERLGWQRASEGGQGEGKRTRLVL</sequence>
<dbReference type="Proteomes" id="UP001519460">
    <property type="component" value="Unassembled WGS sequence"/>
</dbReference>
<name>A0ABD0KXE7_9CAEN</name>
<dbReference type="AlphaFoldDB" id="A0ABD0KXE7"/>
<feature type="region of interest" description="Disordered" evidence="1">
    <location>
        <begin position="1"/>
        <end position="41"/>
    </location>
</feature>
<feature type="region of interest" description="Disordered" evidence="1">
    <location>
        <begin position="61"/>
        <end position="82"/>
    </location>
</feature>
<gene>
    <name evidence="2" type="ORF">BaRGS_00017002</name>
</gene>
<proteinExistence type="predicted"/>